<gene>
    <name evidence="1" type="ORF">CIK91_08850</name>
</gene>
<keyword evidence="2" id="KW-1185">Reference proteome</keyword>
<dbReference type="EMBL" id="NPJF01000041">
    <property type="protein sequence ID" value="OYP54611.1"/>
    <property type="molecule type" value="Genomic_DNA"/>
</dbReference>
<organism evidence="1 2">
    <name type="scientific">Segatella bryantii</name>
    <name type="common">Prevotella bryantii</name>
    <dbReference type="NCBI Taxonomy" id="77095"/>
    <lineage>
        <taxon>Bacteria</taxon>
        <taxon>Pseudomonadati</taxon>
        <taxon>Bacteroidota</taxon>
        <taxon>Bacteroidia</taxon>
        <taxon>Bacteroidales</taxon>
        <taxon>Prevotellaceae</taxon>
        <taxon>Segatella</taxon>
    </lineage>
</organism>
<proteinExistence type="predicted"/>
<protein>
    <submittedName>
        <fullName evidence="1">Uncharacterized protein</fullName>
    </submittedName>
</protein>
<accession>A0ABX4EGL1</accession>
<evidence type="ECO:0000313" key="1">
    <source>
        <dbReference type="EMBL" id="OYP54611.1"/>
    </source>
</evidence>
<comment type="caution">
    <text evidence="1">The sequence shown here is derived from an EMBL/GenBank/DDBJ whole genome shotgun (WGS) entry which is preliminary data.</text>
</comment>
<reference evidence="1 2" key="1">
    <citation type="submission" date="2017-08" db="EMBL/GenBank/DDBJ databases">
        <title>Comparative genomics of non-oral Prevotella species.</title>
        <authorList>
            <person name="Accetto T."/>
            <person name="Nograsek B."/>
            <person name="Avgustin G."/>
        </authorList>
    </citation>
    <scope>NUCLEOTIDE SEQUENCE [LARGE SCALE GENOMIC DNA]</scope>
    <source>
        <strain evidence="1 2">TC1-1</strain>
    </source>
</reference>
<evidence type="ECO:0000313" key="2">
    <source>
        <dbReference type="Proteomes" id="UP000216189"/>
    </source>
</evidence>
<dbReference type="Proteomes" id="UP000216189">
    <property type="component" value="Unassembled WGS sequence"/>
</dbReference>
<name>A0ABX4EGL1_SEGBR</name>
<sequence length="136" mass="16355">MISCHDRNSYQLQLDDTSGYLIEKTGDKLLLRRSSEPVEYSDVWYLKNNRYYDDRGMLTMALINDTAFEIKDSKSIWYYYKKRIYKKTDNVFVYESYKCFTNSINAVLDFAVYYDSTYTIKKVEYNSLYSFRASHE</sequence>